<accession>A0A8H5UJ39</accession>
<evidence type="ECO:0000313" key="2">
    <source>
        <dbReference type="Proteomes" id="UP000562682"/>
    </source>
</evidence>
<sequence>MLTSGIDIEFSEYTLFFCSVIKQRTLHEHEQRLEAAFQDGWHPGLPVPVPEEPIYKFSESALQVGHFKEDLPGYPPSLSANRKENAKAYLMVKRVGSQMPMTFFLWCDADGKPVDKTYIQLAEGPVIGDLKRDLMAMYNN</sequence>
<gene>
    <name evidence="1" type="ORF">FDENT_4668</name>
</gene>
<comment type="caution">
    <text evidence="1">The sequence shown here is derived from an EMBL/GenBank/DDBJ whole genome shotgun (WGS) entry which is preliminary data.</text>
</comment>
<evidence type="ECO:0000313" key="1">
    <source>
        <dbReference type="EMBL" id="KAF5688842.1"/>
    </source>
</evidence>
<dbReference type="Proteomes" id="UP000562682">
    <property type="component" value="Unassembled WGS sequence"/>
</dbReference>
<proteinExistence type="predicted"/>
<dbReference type="EMBL" id="JAAOAK010000113">
    <property type="protein sequence ID" value="KAF5688842.1"/>
    <property type="molecule type" value="Genomic_DNA"/>
</dbReference>
<keyword evidence="2" id="KW-1185">Reference proteome</keyword>
<organism evidence="1 2">
    <name type="scientific">Fusarium denticulatum</name>
    <dbReference type="NCBI Taxonomy" id="48507"/>
    <lineage>
        <taxon>Eukaryota</taxon>
        <taxon>Fungi</taxon>
        <taxon>Dikarya</taxon>
        <taxon>Ascomycota</taxon>
        <taxon>Pezizomycotina</taxon>
        <taxon>Sordariomycetes</taxon>
        <taxon>Hypocreomycetidae</taxon>
        <taxon>Hypocreales</taxon>
        <taxon>Nectriaceae</taxon>
        <taxon>Fusarium</taxon>
        <taxon>Fusarium fujikuroi species complex</taxon>
    </lineage>
</organism>
<name>A0A8H5UJ39_9HYPO</name>
<reference evidence="1 2" key="1">
    <citation type="submission" date="2020-05" db="EMBL/GenBank/DDBJ databases">
        <title>Identification and distribution of gene clusters putatively required for synthesis of sphingolipid metabolism inhibitors in phylogenetically diverse species of the filamentous fungus Fusarium.</title>
        <authorList>
            <person name="Kim H.-S."/>
            <person name="Busman M."/>
            <person name="Brown D.W."/>
            <person name="Divon H."/>
            <person name="Uhlig S."/>
            <person name="Proctor R.H."/>
        </authorList>
    </citation>
    <scope>NUCLEOTIDE SEQUENCE [LARGE SCALE GENOMIC DNA]</scope>
    <source>
        <strain evidence="1 2">NRRL 25311</strain>
    </source>
</reference>
<protein>
    <submittedName>
        <fullName evidence="1">Uncharacterized protein</fullName>
    </submittedName>
</protein>
<dbReference type="AlphaFoldDB" id="A0A8H5UJ39"/>